<keyword evidence="1" id="KW-1133">Transmembrane helix</keyword>
<dbReference type="AlphaFoldDB" id="A0A6G2CC33"/>
<keyword evidence="1" id="KW-0812">Transmembrane</keyword>
<accession>A0A6G2CC33</accession>
<evidence type="ECO:0000313" key="3">
    <source>
        <dbReference type="EMBL" id="MTL93696.1"/>
    </source>
</evidence>
<dbReference type="Proteomes" id="UP000487649">
    <property type="component" value="Unassembled WGS sequence"/>
</dbReference>
<evidence type="ECO:0000313" key="2">
    <source>
        <dbReference type="EMBL" id="MTK20473.1"/>
    </source>
</evidence>
<gene>
    <name evidence="3" type="ORF">GMA64_04070</name>
    <name evidence="2" type="ORF">GMA92_03345</name>
</gene>
<proteinExistence type="predicted"/>
<name>A0A6G2CC33_9FIRM</name>
<keyword evidence="1" id="KW-0472">Membrane</keyword>
<protein>
    <submittedName>
        <fullName evidence="3">Holin</fullName>
    </submittedName>
</protein>
<reference evidence="3 4" key="1">
    <citation type="journal article" date="2019" name="Nat. Med.">
        <title>A library of human gut bacterial isolates paired with longitudinal multiomics data enables mechanistic microbiome research.</title>
        <authorList>
            <person name="Poyet M."/>
            <person name="Groussin M."/>
            <person name="Gibbons S.M."/>
            <person name="Avila-Pacheco J."/>
            <person name="Jiang X."/>
            <person name="Kearney S.M."/>
            <person name="Perrotta A.R."/>
            <person name="Berdy B."/>
            <person name="Zhao S."/>
            <person name="Lieberman T.D."/>
            <person name="Swanson P.K."/>
            <person name="Smith M."/>
            <person name="Roesemann S."/>
            <person name="Alexander J.E."/>
            <person name="Rich S.A."/>
            <person name="Livny J."/>
            <person name="Vlamakis H."/>
            <person name="Clish C."/>
            <person name="Bullock K."/>
            <person name="Deik A."/>
            <person name="Scott J."/>
            <person name="Pierce K.A."/>
            <person name="Xavier R.J."/>
            <person name="Alm E.J."/>
        </authorList>
    </citation>
    <scope>NUCLEOTIDE SEQUENCE</scope>
    <source>
        <strain evidence="3">BIOML-A179</strain>
        <strain evidence="2 4">BIOML-A198</strain>
    </source>
</reference>
<dbReference type="Pfam" id="PF16079">
    <property type="entry name" value="Phage_holin_5_2"/>
    <property type="match status" value="1"/>
</dbReference>
<sequence>MDLSFLQTYCIPVIVGICLCVGDVIKNSLTLVQNKYIPLIMAILGLILNVWINKGISPDIVLGGMFSGLSSTGVHQLFKQLIQVQSDEK</sequence>
<comment type="caution">
    <text evidence="3">The sequence shown here is derived from an EMBL/GenBank/DDBJ whole genome shotgun (WGS) entry which is preliminary data.</text>
</comment>
<organism evidence="3">
    <name type="scientific">Turicibacter sanguinis</name>
    <dbReference type="NCBI Taxonomy" id="154288"/>
    <lineage>
        <taxon>Bacteria</taxon>
        <taxon>Bacillati</taxon>
        <taxon>Bacillota</taxon>
        <taxon>Erysipelotrichia</taxon>
        <taxon>Erysipelotrichales</taxon>
        <taxon>Turicibacteraceae</taxon>
        <taxon>Turicibacter</taxon>
    </lineage>
</organism>
<dbReference type="EMBL" id="WMQE01000005">
    <property type="protein sequence ID" value="MTK20473.1"/>
    <property type="molecule type" value="Genomic_DNA"/>
</dbReference>
<evidence type="ECO:0000256" key="1">
    <source>
        <dbReference type="SAM" id="Phobius"/>
    </source>
</evidence>
<evidence type="ECO:0000313" key="4">
    <source>
        <dbReference type="Proteomes" id="UP000487649"/>
    </source>
</evidence>
<feature type="transmembrane region" description="Helical" evidence="1">
    <location>
        <begin position="36"/>
        <end position="52"/>
    </location>
</feature>
<dbReference type="RefSeq" id="WP_006785384.1">
    <property type="nucleotide sequence ID" value="NZ_CABJBH010000020.1"/>
</dbReference>
<dbReference type="InterPro" id="IPR032111">
    <property type="entry name" value="Clostridium_phage_holin"/>
</dbReference>
<feature type="transmembrane region" description="Helical" evidence="1">
    <location>
        <begin position="6"/>
        <end position="24"/>
    </location>
</feature>
<dbReference type="EMBL" id="WMQV01000006">
    <property type="protein sequence ID" value="MTL93696.1"/>
    <property type="molecule type" value="Genomic_DNA"/>
</dbReference>